<dbReference type="CDD" id="cd03801">
    <property type="entry name" value="GT4_PimA-like"/>
    <property type="match status" value="1"/>
</dbReference>
<evidence type="ECO:0000256" key="1">
    <source>
        <dbReference type="SAM" id="Phobius"/>
    </source>
</evidence>
<dbReference type="EMBL" id="PEYT01000016">
    <property type="protein sequence ID" value="PIS23085.1"/>
    <property type="molecule type" value="Genomic_DNA"/>
</dbReference>
<keyword evidence="1" id="KW-0472">Membrane</keyword>
<gene>
    <name evidence="4" type="ORF">COT49_02030</name>
</gene>
<organism evidence="4 5">
    <name type="scientific">candidate division WWE3 bacterium CG08_land_8_20_14_0_20_40_13</name>
    <dbReference type="NCBI Taxonomy" id="1975084"/>
    <lineage>
        <taxon>Bacteria</taxon>
        <taxon>Katanobacteria</taxon>
    </lineage>
</organism>
<evidence type="ECO:0000259" key="2">
    <source>
        <dbReference type="Pfam" id="PF00534"/>
    </source>
</evidence>
<dbReference type="Pfam" id="PF00534">
    <property type="entry name" value="Glycos_transf_1"/>
    <property type="match status" value="1"/>
</dbReference>
<protein>
    <recommendedName>
        <fullName evidence="6">Glycosyltransferase family 1 protein</fullName>
    </recommendedName>
</protein>
<dbReference type="PANTHER" id="PTHR45947">
    <property type="entry name" value="SULFOQUINOVOSYL TRANSFERASE SQD2"/>
    <property type="match status" value="1"/>
</dbReference>
<dbReference type="InterPro" id="IPR050194">
    <property type="entry name" value="Glycosyltransferase_grp1"/>
</dbReference>
<dbReference type="InterPro" id="IPR001296">
    <property type="entry name" value="Glyco_trans_1"/>
</dbReference>
<reference evidence="5" key="1">
    <citation type="submission" date="2017-09" db="EMBL/GenBank/DDBJ databases">
        <title>Depth-based differentiation of microbial function through sediment-hosted aquifers and enrichment of novel symbionts in the deep terrestrial subsurface.</title>
        <authorList>
            <person name="Probst A.J."/>
            <person name="Ladd B."/>
            <person name="Jarett J.K."/>
            <person name="Geller-Mcgrath D.E."/>
            <person name="Sieber C.M.K."/>
            <person name="Emerson J.B."/>
            <person name="Anantharaman K."/>
            <person name="Thomas B.C."/>
            <person name="Malmstrom R."/>
            <person name="Stieglmeier M."/>
            <person name="Klingl A."/>
            <person name="Woyke T."/>
            <person name="Ryan C.M."/>
            <person name="Banfield J.F."/>
        </authorList>
    </citation>
    <scope>NUCLEOTIDE SEQUENCE [LARGE SCALE GENOMIC DNA]</scope>
</reference>
<keyword evidence="1" id="KW-1133">Transmembrane helix</keyword>
<sequence length="395" mass="44580">MNICMFCRVVPDHGRGGMQDVVFDSAKNLVKIGHYVSVITTRHPKGTTEKIVNGVKIYFLNKTRSQKYGADWDREAKEKLVNLHTKQPSDIVHTQGMAAIWLPRFLKEEGIAIPTIISLHGTYWDELKTSINVMTHPKTFFSIVYSSALILLFLVNHLKTMFRIRMFDLVIATSPEQREILRERYFVSSKKIKVVLNGIDTHLFKGGRCLANKGISLLVVARLNEEKGAHIALQAVKELTNLIRDIQLIIVGDGKDRKYLKSTAAKLGISNFVHFVGFVPLTELPEYYRSCDIFLNPTLRQNGYDLTILQAMASGKPVITTNIGSYPTAIDSGKEGFLTSLGDINDLVEKILILYKNKQLALDMGKNGNIKVEKMFTSKQMAKNLELCYLKLTKK</sequence>
<dbReference type="Gene3D" id="3.40.50.2000">
    <property type="entry name" value="Glycogen Phosphorylase B"/>
    <property type="match status" value="2"/>
</dbReference>
<keyword evidence="1" id="KW-0812">Transmembrane</keyword>
<proteinExistence type="predicted"/>
<feature type="domain" description="Glycosyltransferase subfamily 4-like N-terminal" evidence="3">
    <location>
        <begin position="16"/>
        <end position="202"/>
    </location>
</feature>
<dbReference type="AlphaFoldDB" id="A0A2H0XE52"/>
<feature type="transmembrane region" description="Helical" evidence="1">
    <location>
        <begin position="140"/>
        <end position="158"/>
    </location>
</feature>
<feature type="domain" description="Glycosyl transferase family 1" evidence="2">
    <location>
        <begin position="215"/>
        <end position="368"/>
    </location>
</feature>
<dbReference type="InterPro" id="IPR028098">
    <property type="entry name" value="Glyco_trans_4-like_N"/>
</dbReference>
<accession>A0A2H0XE52</accession>
<dbReference type="GO" id="GO:0016758">
    <property type="term" value="F:hexosyltransferase activity"/>
    <property type="evidence" value="ECO:0007669"/>
    <property type="project" value="TreeGrafter"/>
</dbReference>
<dbReference type="Proteomes" id="UP000230340">
    <property type="component" value="Unassembled WGS sequence"/>
</dbReference>
<evidence type="ECO:0000313" key="4">
    <source>
        <dbReference type="EMBL" id="PIS23085.1"/>
    </source>
</evidence>
<evidence type="ECO:0000259" key="3">
    <source>
        <dbReference type="Pfam" id="PF13439"/>
    </source>
</evidence>
<dbReference type="Pfam" id="PF13439">
    <property type="entry name" value="Glyco_transf_4"/>
    <property type="match status" value="1"/>
</dbReference>
<dbReference type="PANTHER" id="PTHR45947:SF3">
    <property type="entry name" value="SULFOQUINOVOSYL TRANSFERASE SQD2"/>
    <property type="match status" value="1"/>
</dbReference>
<name>A0A2H0XE52_UNCKA</name>
<evidence type="ECO:0000313" key="5">
    <source>
        <dbReference type="Proteomes" id="UP000230340"/>
    </source>
</evidence>
<evidence type="ECO:0008006" key="6">
    <source>
        <dbReference type="Google" id="ProtNLM"/>
    </source>
</evidence>
<comment type="caution">
    <text evidence="4">The sequence shown here is derived from an EMBL/GenBank/DDBJ whole genome shotgun (WGS) entry which is preliminary data.</text>
</comment>
<dbReference type="SUPFAM" id="SSF53756">
    <property type="entry name" value="UDP-Glycosyltransferase/glycogen phosphorylase"/>
    <property type="match status" value="1"/>
</dbReference>